<dbReference type="OrthoDB" id="2695569at2"/>
<dbReference type="AlphaFoldDB" id="A0A1I5SX50"/>
<reference evidence="2" key="1">
    <citation type="submission" date="2016-10" db="EMBL/GenBank/DDBJ databases">
        <authorList>
            <person name="Varghese N."/>
            <person name="Submissions S."/>
        </authorList>
    </citation>
    <scope>NUCLEOTIDE SEQUENCE [LARGE SCALE GENOMIC DNA]</scope>
    <source>
        <strain evidence="2">S7</strain>
    </source>
</reference>
<protein>
    <submittedName>
        <fullName evidence="1">Uncharacterized protein</fullName>
    </submittedName>
</protein>
<gene>
    <name evidence="1" type="ORF">SAMN05518683_109130</name>
</gene>
<accession>A0A1I5SX50</accession>
<dbReference type="RefSeq" id="WP_139217107.1">
    <property type="nucleotide sequence ID" value="NZ_FOXD01000009.1"/>
</dbReference>
<sequence>MSNKQRKKGGRELDEPFESYHHDHYPFQPVNHVRVDSWKRAVQDVISDVTAQVLYLHPDERTCFRLIERFKAAWFSRISADHFSHETSYYLHLIQISGHLLPLLEGGSGTLAGWLKYQPAPGAEETLTVPVVKQADRLKLYVFETDPAILSRLADMAAYHVLCSSALFPDLLEIDSAGDGHSSIHTLSSFKRKQDG</sequence>
<dbReference type="Proteomes" id="UP000198892">
    <property type="component" value="Unassembled WGS sequence"/>
</dbReference>
<organism evidence="1 2">
    <name type="scientific">Salibacterium halotolerans</name>
    <dbReference type="NCBI Taxonomy" id="1884432"/>
    <lineage>
        <taxon>Bacteria</taxon>
        <taxon>Bacillati</taxon>
        <taxon>Bacillota</taxon>
        <taxon>Bacilli</taxon>
        <taxon>Bacillales</taxon>
        <taxon>Bacillaceae</taxon>
    </lineage>
</organism>
<evidence type="ECO:0000313" key="2">
    <source>
        <dbReference type="Proteomes" id="UP000198892"/>
    </source>
</evidence>
<evidence type="ECO:0000313" key="1">
    <source>
        <dbReference type="EMBL" id="SFP75309.1"/>
    </source>
</evidence>
<name>A0A1I5SX50_9BACI</name>
<dbReference type="EMBL" id="FOXD01000009">
    <property type="protein sequence ID" value="SFP75309.1"/>
    <property type="molecule type" value="Genomic_DNA"/>
</dbReference>
<proteinExistence type="predicted"/>
<keyword evidence="2" id="KW-1185">Reference proteome</keyword>